<dbReference type="GO" id="GO:0016020">
    <property type="term" value="C:membrane"/>
    <property type="evidence" value="ECO:0007669"/>
    <property type="project" value="UniProtKB-SubCell"/>
</dbReference>
<keyword evidence="2" id="KW-0812">Transmembrane</keyword>
<reference evidence="6 7" key="1">
    <citation type="submission" date="2015-04" db="EMBL/GenBank/DDBJ databases">
        <title>Complete genome sequence of Schizopora paradoxa KUC8140, a cosmopolitan wood degrader in East Asia.</title>
        <authorList>
            <consortium name="DOE Joint Genome Institute"/>
            <person name="Min B."/>
            <person name="Park H."/>
            <person name="Jang Y."/>
            <person name="Kim J.-J."/>
            <person name="Kim K.H."/>
            <person name="Pangilinan J."/>
            <person name="Lipzen A."/>
            <person name="Riley R."/>
            <person name="Grigoriev I.V."/>
            <person name="Spatafora J.W."/>
            <person name="Choi I.-G."/>
        </authorList>
    </citation>
    <scope>NUCLEOTIDE SEQUENCE [LARGE SCALE GENOMIC DNA]</scope>
    <source>
        <strain evidence="6 7">KUC8140</strain>
    </source>
</reference>
<feature type="domain" description="Armadillo-like helical" evidence="5">
    <location>
        <begin position="411"/>
        <end position="641"/>
    </location>
</feature>
<sequence>MNFKHTPTPRLVSKFIASYDKLFEGFSPQQIAPHESPTQFWSSLLSLKVDISYLGGKFRIIDKDALLTFHKPFINELFSSCLFYLRTVSYGDSRKINSMETLSVVLRCCLEKNLAGWEAMELFAGGVAESDTVFLDFVGIIDTILSDESASADIKHRVLQLAVVFACSINQLSPGAYLLRKNFFPALLKMIKDPETQAFGFEAALLLAIISNFHRTDAAKLNPCLQSVKEVEDREMLKCICYTANYTMDSVIKSYQEISDDSPPTFASSMSNLFASFRPDRALSATPVDPHRELFKNQPVEAAVILLPIHDFIRLNPVFNAVLLEPLMLQQQQQTASEKASLPPLLYTLLSMSSYVLSHASSIASPRATAYANLCLATFLDLVENDVAMSSFLQPGLSAIRLCRQRQPPLPQGANNRPAIGALLDCCVLWLRHNFHKKLEVRSYVCCTWVLQRVIWFLSKTKRRLEYHWEELWRALNFLLDFLANKTEVAPSSRAERLVQETVLLLDCSIRYAESFLPSPSAVHQLVYELVRSSSVLQKHHTVFSQTTHRSPSKSANSSTAAANAAYHHLIDVVSHYEGKVQESGVASSAVAVLRVISKEVERDGLFGGKEQNEEEAPKHADELGEVGFIRFACADGLALMPGPD</sequence>
<dbReference type="InterPro" id="IPR013636">
    <property type="entry name" value="ARMH3_C"/>
</dbReference>
<dbReference type="EMBL" id="KQ085954">
    <property type="protein sequence ID" value="KLO13756.1"/>
    <property type="molecule type" value="Genomic_DNA"/>
</dbReference>
<evidence type="ECO:0000256" key="2">
    <source>
        <dbReference type="ARBA" id="ARBA00022692"/>
    </source>
</evidence>
<evidence type="ECO:0000259" key="5">
    <source>
        <dbReference type="SMART" id="SM01158"/>
    </source>
</evidence>
<evidence type="ECO:0000256" key="4">
    <source>
        <dbReference type="ARBA" id="ARBA00023136"/>
    </source>
</evidence>
<name>A0A0H2SA57_9AGAM</name>
<dbReference type="InterPro" id="IPR039868">
    <property type="entry name" value="ARMD3-like"/>
</dbReference>
<evidence type="ECO:0000313" key="6">
    <source>
        <dbReference type="EMBL" id="KLO13756.1"/>
    </source>
</evidence>
<dbReference type="InParanoid" id="A0A0H2SA57"/>
<dbReference type="AlphaFoldDB" id="A0A0H2SA57"/>
<proteinExistence type="predicted"/>
<keyword evidence="7" id="KW-1185">Reference proteome</keyword>
<gene>
    <name evidence="6" type="ORF">SCHPADRAFT_873602</name>
</gene>
<evidence type="ECO:0000256" key="3">
    <source>
        <dbReference type="ARBA" id="ARBA00022989"/>
    </source>
</evidence>
<keyword evidence="4" id="KW-0472">Membrane</keyword>
<organism evidence="6 7">
    <name type="scientific">Schizopora paradoxa</name>
    <dbReference type="NCBI Taxonomy" id="27342"/>
    <lineage>
        <taxon>Eukaryota</taxon>
        <taxon>Fungi</taxon>
        <taxon>Dikarya</taxon>
        <taxon>Basidiomycota</taxon>
        <taxon>Agaricomycotina</taxon>
        <taxon>Agaricomycetes</taxon>
        <taxon>Hymenochaetales</taxon>
        <taxon>Schizoporaceae</taxon>
        <taxon>Schizopora</taxon>
    </lineage>
</organism>
<evidence type="ECO:0000256" key="1">
    <source>
        <dbReference type="ARBA" id="ARBA00004370"/>
    </source>
</evidence>
<keyword evidence="3" id="KW-1133">Transmembrane helix</keyword>
<dbReference type="GO" id="GO:0005829">
    <property type="term" value="C:cytosol"/>
    <property type="evidence" value="ECO:0007669"/>
    <property type="project" value="TreeGrafter"/>
</dbReference>
<dbReference type="PANTHER" id="PTHR13608">
    <property type="entry name" value="ARMADILLO-LIKE HELICAL DOMAIN-CONTAINING PROTEIN 3"/>
    <property type="match status" value="1"/>
</dbReference>
<dbReference type="PANTHER" id="PTHR13608:SF3">
    <property type="entry name" value="ARMADILLO-LIKE HELICAL DOMAIN-CONTAINING PROTEIN 3"/>
    <property type="match status" value="1"/>
</dbReference>
<dbReference type="FunCoup" id="A0A0H2SA57">
    <property type="interactions" value="476"/>
</dbReference>
<protein>
    <recommendedName>
        <fullName evidence="5">Armadillo-like helical domain-containing protein</fullName>
    </recommendedName>
</protein>
<dbReference type="SMART" id="SM01158">
    <property type="entry name" value="DUF1741"/>
    <property type="match status" value="1"/>
</dbReference>
<dbReference type="OrthoDB" id="2012278at2759"/>
<dbReference type="Pfam" id="PF08427">
    <property type="entry name" value="ARMH3_C"/>
    <property type="match status" value="1"/>
</dbReference>
<accession>A0A0H2SA57</accession>
<evidence type="ECO:0000313" key="7">
    <source>
        <dbReference type="Proteomes" id="UP000053477"/>
    </source>
</evidence>
<comment type="subcellular location">
    <subcellularLocation>
        <location evidence="1">Membrane</location>
    </subcellularLocation>
</comment>
<dbReference type="STRING" id="27342.A0A0H2SA57"/>
<dbReference type="Proteomes" id="UP000053477">
    <property type="component" value="Unassembled WGS sequence"/>
</dbReference>